<evidence type="ECO:0000256" key="3">
    <source>
        <dbReference type="ARBA" id="ARBA00023163"/>
    </source>
</evidence>
<evidence type="ECO:0000313" key="7">
    <source>
        <dbReference type="Proteomes" id="UP001597199"/>
    </source>
</evidence>
<evidence type="ECO:0000259" key="4">
    <source>
        <dbReference type="PROSITE" id="PS51071"/>
    </source>
</evidence>
<dbReference type="PANTHER" id="PTHR30514:SF21">
    <property type="entry name" value="RPIR-FAMILY TRANSCRIPTIONAL REGULATOR"/>
    <property type="match status" value="1"/>
</dbReference>
<dbReference type="PROSITE" id="PS51071">
    <property type="entry name" value="HTH_RPIR"/>
    <property type="match status" value="1"/>
</dbReference>
<name>A0ABW4BFZ7_9LACO</name>
<gene>
    <name evidence="6" type="ORF">ACFQ41_01615</name>
</gene>
<dbReference type="Proteomes" id="UP001597199">
    <property type="component" value="Unassembled WGS sequence"/>
</dbReference>
<dbReference type="InterPro" id="IPR046348">
    <property type="entry name" value="SIS_dom_sf"/>
</dbReference>
<keyword evidence="1" id="KW-0805">Transcription regulation</keyword>
<evidence type="ECO:0000256" key="1">
    <source>
        <dbReference type="ARBA" id="ARBA00023015"/>
    </source>
</evidence>
<feature type="domain" description="SIS" evidence="5">
    <location>
        <begin position="102"/>
        <end position="247"/>
    </location>
</feature>
<organism evidence="6 7">
    <name type="scientific">Lacticaseibacillus suilingensis</name>
    <dbReference type="NCBI Taxonomy" id="2799577"/>
    <lineage>
        <taxon>Bacteria</taxon>
        <taxon>Bacillati</taxon>
        <taxon>Bacillota</taxon>
        <taxon>Bacilli</taxon>
        <taxon>Lactobacillales</taxon>
        <taxon>Lactobacillaceae</taxon>
        <taxon>Lacticaseibacillus</taxon>
    </lineage>
</organism>
<dbReference type="EMBL" id="JBHTOA010000014">
    <property type="protein sequence ID" value="MFD1398002.1"/>
    <property type="molecule type" value="Genomic_DNA"/>
</dbReference>
<dbReference type="InterPro" id="IPR035472">
    <property type="entry name" value="RpiR-like_SIS"/>
</dbReference>
<dbReference type="InterPro" id="IPR036388">
    <property type="entry name" value="WH-like_DNA-bd_sf"/>
</dbReference>
<dbReference type="InterPro" id="IPR009057">
    <property type="entry name" value="Homeodomain-like_sf"/>
</dbReference>
<dbReference type="RefSeq" id="WP_204119667.1">
    <property type="nucleotide sequence ID" value="NZ_BOLV01000020.1"/>
</dbReference>
<dbReference type="SUPFAM" id="SSF53697">
    <property type="entry name" value="SIS domain"/>
    <property type="match status" value="1"/>
</dbReference>
<dbReference type="SUPFAM" id="SSF46689">
    <property type="entry name" value="Homeodomain-like"/>
    <property type="match status" value="1"/>
</dbReference>
<sequence>MTSRFSASEQYVVNLINKHRARIIQMSIVDFANYATVSTATIVRTMKKMGYSGYTDFRHSVSQSPAHEPTVLKEADANIRQVITANLREVEETIDQLEIATIEDSIQQIAGARIVYLFARGLSEMIADEMSLKLQLIGKYTQTLHDPNIIKTLAKTVKPDACAVFISLNGETPELVDAARSLQHNGVPIITITTDANAPLAQNTDILLVGHKSEEAYFPDYEVHSRLPVQVIARILLDAFVVRAKEKPTQK</sequence>
<comment type="caution">
    <text evidence="6">The sequence shown here is derived from an EMBL/GenBank/DDBJ whole genome shotgun (WGS) entry which is preliminary data.</text>
</comment>
<protein>
    <submittedName>
        <fullName evidence="6">MurR/RpiR family transcriptional regulator</fullName>
    </submittedName>
</protein>
<dbReference type="InterPro" id="IPR047640">
    <property type="entry name" value="RpiR-like"/>
</dbReference>
<evidence type="ECO:0000256" key="2">
    <source>
        <dbReference type="ARBA" id="ARBA00023125"/>
    </source>
</evidence>
<dbReference type="Pfam" id="PF01380">
    <property type="entry name" value="SIS"/>
    <property type="match status" value="1"/>
</dbReference>
<feature type="domain" description="HTH rpiR-type" evidence="4">
    <location>
        <begin position="1"/>
        <end position="68"/>
    </location>
</feature>
<keyword evidence="2" id="KW-0238">DNA-binding</keyword>
<accession>A0ABW4BFZ7</accession>
<dbReference type="InterPro" id="IPR001347">
    <property type="entry name" value="SIS_dom"/>
</dbReference>
<evidence type="ECO:0000313" key="6">
    <source>
        <dbReference type="EMBL" id="MFD1398002.1"/>
    </source>
</evidence>
<keyword evidence="3" id="KW-0804">Transcription</keyword>
<dbReference type="PANTHER" id="PTHR30514">
    <property type="entry name" value="GLUCOKINASE"/>
    <property type="match status" value="1"/>
</dbReference>
<dbReference type="Gene3D" id="1.10.10.10">
    <property type="entry name" value="Winged helix-like DNA-binding domain superfamily/Winged helix DNA-binding domain"/>
    <property type="match status" value="1"/>
</dbReference>
<dbReference type="Gene3D" id="3.40.50.10490">
    <property type="entry name" value="Glucose-6-phosphate isomerase like protein, domain 1"/>
    <property type="match status" value="1"/>
</dbReference>
<evidence type="ECO:0000259" key="5">
    <source>
        <dbReference type="PROSITE" id="PS51464"/>
    </source>
</evidence>
<dbReference type="CDD" id="cd05013">
    <property type="entry name" value="SIS_RpiR"/>
    <property type="match status" value="1"/>
</dbReference>
<keyword evidence="7" id="KW-1185">Reference proteome</keyword>
<dbReference type="PROSITE" id="PS51464">
    <property type="entry name" value="SIS"/>
    <property type="match status" value="1"/>
</dbReference>
<reference evidence="7" key="1">
    <citation type="journal article" date="2019" name="Int. J. Syst. Evol. Microbiol.">
        <title>The Global Catalogue of Microorganisms (GCM) 10K type strain sequencing project: providing services to taxonomists for standard genome sequencing and annotation.</title>
        <authorList>
            <consortium name="The Broad Institute Genomics Platform"/>
            <consortium name="The Broad Institute Genome Sequencing Center for Infectious Disease"/>
            <person name="Wu L."/>
            <person name="Ma J."/>
        </authorList>
    </citation>
    <scope>NUCLEOTIDE SEQUENCE [LARGE SCALE GENOMIC DNA]</scope>
    <source>
        <strain evidence="7">CCM 9110</strain>
    </source>
</reference>
<dbReference type="InterPro" id="IPR000281">
    <property type="entry name" value="HTH_RpiR"/>
</dbReference>
<proteinExistence type="predicted"/>
<dbReference type="Pfam" id="PF01418">
    <property type="entry name" value="HTH_6"/>
    <property type="match status" value="1"/>
</dbReference>